<evidence type="ECO:0000256" key="3">
    <source>
        <dbReference type="ARBA" id="ARBA00023082"/>
    </source>
</evidence>
<evidence type="ECO:0000259" key="6">
    <source>
        <dbReference type="Pfam" id="PF08281"/>
    </source>
</evidence>
<dbReference type="PANTHER" id="PTHR43133">
    <property type="entry name" value="RNA POLYMERASE ECF-TYPE SIGMA FACTO"/>
    <property type="match status" value="1"/>
</dbReference>
<accession>A0A1D7YCA9</accession>
<dbReference type="Pfam" id="PF04542">
    <property type="entry name" value="Sigma70_r2"/>
    <property type="match status" value="1"/>
</dbReference>
<dbReference type="NCBIfam" id="TIGR02937">
    <property type="entry name" value="sigma70-ECF"/>
    <property type="match status" value="1"/>
</dbReference>
<keyword evidence="3" id="KW-0731">Sigma factor</keyword>
<dbReference type="InterPro" id="IPR013325">
    <property type="entry name" value="RNA_pol_sigma_r2"/>
</dbReference>
<dbReference type="Gene3D" id="1.10.1740.10">
    <property type="match status" value="1"/>
</dbReference>
<keyword evidence="2" id="KW-0805">Transcription regulation</keyword>
<feature type="domain" description="RNA polymerase sigma factor 70 region 4 type 2" evidence="6">
    <location>
        <begin position="150"/>
        <end position="200"/>
    </location>
</feature>
<evidence type="ECO:0000256" key="4">
    <source>
        <dbReference type="ARBA" id="ARBA00023163"/>
    </source>
</evidence>
<dbReference type="CDD" id="cd06171">
    <property type="entry name" value="Sigma70_r4"/>
    <property type="match status" value="1"/>
</dbReference>
<reference evidence="8" key="1">
    <citation type="submission" date="2016-09" db="EMBL/GenBank/DDBJ databases">
        <title>Streptomyces puniciscabiei strain:TW1S1 Genome sequencing and assembly.</title>
        <authorList>
            <person name="Kim M.-K."/>
            <person name="Kim S.B."/>
        </authorList>
    </citation>
    <scope>NUCLEOTIDE SEQUENCE [LARGE SCALE GENOMIC DNA]</scope>
    <source>
        <strain evidence="8">TW1S1</strain>
    </source>
</reference>
<dbReference type="GO" id="GO:0003677">
    <property type="term" value="F:DNA binding"/>
    <property type="evidence" value="ECO:0007669"/>
    <property type="project" value="InterPro"/>
</dbReference>
<evidence type="ECO:0000256" key="1">
    <source>
        <dbReference type="ARBA" id="ARBA00010641"/>
    </source>
</evidence>
<proteinExistence type="inferred from homology"/>
<gene>
    <name evidence="7" type="ORF">BFF78_20395</name>
</gene>
<dbReference type="PANTHER" id="PTHR43133:SF53">
    <property type="entry name" value="ECF RNA POLYMERASE SIGMA-E FACTOR"/>
    <property type="match status" value="1"/>
</dbReference>
<protein>
    <submittedName>
        <fullName evidence="7">RNA polymerase subunit sigma-24</fullName>
    </submittedName>
</protein>
<organism evidence="7 8">
    <name type="scientific">Streptomyces fodineus</name>
    <dbReference type="NCBI Taxonomy" id="1904616"/>
    <lineage>
        <taxon>Bacteria</taxon>
        <taxon>Bacillati</taxon>
        <taxon>Actinomycetota</taxon>
        <taxon>Actinomycetes</taxon>
        <taxon>Kitasatosporales</taxon>
        <taxon>Streptomycetaceae</taxon>
        <taxon>Streptomyces</taxon>
    </lineage>
</organism>
<dbReference type="SUPFAM" id="SSF88946">
    <property type="entry name" value="Sigma2 domain of RNA polymerase sigma factors"/>
    <property type="match status" value="1"/>
</dbReference>
<sequence length="226" mass="25000">MAGASELPPDEVLAQRLRDGDEATFALVLDTWSGGMLRLAMSFVSTKASAEEAVQDTWLAVIRGIGGFEGRSSLKTWVYRILVHTAKARGTKEIRTVPFASLLPEEEGPTVDAARFRPAGEEYAGHWAVGREPRHWHIPEDHVLRGEVREVIAEALDELPPRLRTVITLRDVEGYGSEEVCSLLEISPGNQRVLLHRARAVLRRKLENYLSSAQDVAAGGDERGLR</sequence>
<dbReference type="GO" id="GO:0006352">
    <property type="term" value="P:DNA-templated transcription initiation"/>
    <property type="evidence" value="ECO:0007669"/>
    <property type="project" value="InterPro"/>
</dbReference>
<dbReference type="InterPro" id="IPR036388">
    <property type="entry name" value="WH-like_DNA-bd_sf"/>
</dbReference>
<dbReference type="InterPro" id="IPR014284">
    <property type="entry name" value="RNA_pol_sigma-70_dom"/>
</dbReference>
<dbReference type="Proteomes" id="UP000094960">
    <property type="component" value="Chromosome"/>
</dbReference>
<evidence type="ECO:0000313" key="7">
    <source>
        <dbReference type="EMBL" id="AOR33110.1"/>
    </source>
</evidence>
<evidence type="ECO:0000256" key="2">
    <source>
        <dbReference type="ARBA" id="ARBA00023015"/>
    </source>
</evidence>
<dbReference type="KEGG" id="spun:BFF78_20395"/>
<dbReference type="SUPFAM" id="SSF88659">
    <property type="entry name" value="Sigma3 and sigma4 domains of RNA polymerase sigma factors"/>
    <property type="match status" value="1"/>
</dbReference>
<name>A0A1D7YCA9_9ACTN</name>
<evidence type="ECO:0000259" key="5">
    <source>
        <dbReference type="Pfam" id="PF04542"/>
    </source>
</evidence>
<dbReference type="EMBL" id="CP017248">
    <property type="protein sequence ID" value="AOR33110.1"/>
    <property type="molecule type" value="Genomic_DNA"/>
</dbReference>
<dbReference type="InterPro" id="IPR013249">
    <property type="entry name" value="RNA_pol_sigma70_r4_t2"/>
</dbReference>
<keyword evidence="8" id="KW-1185">Reference proteome</keyword>
<keyword evidence="4" id="KW-0804">Transcription</keyword>
<dbReference type="InterPro" id="IPR039425">
    <property type="entry name" value="RNA_pol_sigma-70-like"/>
</dbReference>
<dbReference type="GO" id="GO:0016987">
    <property type="term" value="F:sigma factor activity"/>
    <property type="evidence" value="ECO:0007669"/>
    <property type="project" value="UniProtKB-KW"/>
</dbReference>
<dbReference type="Pfam" id="PF08281">
    <property type="entry name" value="Sigma70_r4_2"/>
    <property type="match status" value="1"/>
</dbReference>
<evidence type="ECO:0000313" key="8">
    <source>
        <dbReference type="Proteomes" id="UP000094960"/>
    </source>
</evidence>
<dbReference type="Gene3D" id="1.10.10.10">
    <property type="entry name" value="Winged helix-like DNA-binding domain superfamily/Winged helix DNA-binding domain"/>
    <property type="match status" value="1"/>
</dbReference>
<comment type="similarity">
    <text evidence="1">Belongs to the sigma-70 factor family. ECF subfamily.</text>
</comment>
<feature type="domain" description="RNA polymerase sigma-70 region 2" evidence="5">
    <location>
        <begin position="37"/>
        <end position="87"/>
    </location>
</feature>
<dbReference type="RefSeq" id="WP_069779690.1">
    <property type="nucleotide sequence ID" value="NZ_CP017248.1"/>
</dbReference>
<dbReference type="AlphaFoldDB" id="A0A1D7YCA9"/>
<dbReference type="InterPro" id="IPR013324">
    <property type="entry name" value="RNA_pol_sigma_r3/r4-like"/>
</dbReference>
<dbReference type="InterPro" id="IPR007627">
    <property type="entry name" value="RNA_pol_sigma70_r2"/>
</dbReference>